<dbReference type="PANTHER" id="PTHR34587">
    <property type="entry name" value="VWFA DOMAIN-CONTAINING PROTEIN"/>
    <property type="match status" value="1"/>
</dbReference>
<comment type="caution">
    <text evidence="1">The sequence shown here is derived from an EMBL/GenBank/DDBJ whole genome shotgun (WGS) entry which is preliminary data.</text>
</comment>
<accession>A0ABP0C2U4</accession>
<dbReference type="Proteomes" id="UP001642482">
    <property type="component" value="Unassembled WGS sequence"/>
</dbReference>
<organism evidence="1 2">
    <name type="scientific">Sporothrix eucalyptigena</name>
    <dbReference type="NCBI Taxonomy" id="1812306"/>
    <lineage>
        <taxon>Eukaryota</taxon>
        <taxon>Fungi</taxon>
        <taxon>Dikarya</taxon>
        <taxon>Ascomycota</taxon>
        <taxon>Pezizomycotina</taxon>
        <taxon>Sordariomycetes</taxon>
        <taxon>Sordariomycetidae</taxon>
        <taxon>Ophiostomatales</taxon>
        <taxon>Ophiostomataceae</taxon>
        <taxon>Sporothrix</taxon>
    </lineage>
</organism>
<proteinExistence type="predicted"/>
<keyword evidence="2" id="KW-1185">Reference proteome</keyword>
<name>A0ABP0C2U4_9PEZI</name>
<gene>
    <name evidence="1" type="ORF">SEUCBS140593_006200</name>
</gene>
<dbReference type="EMBL" id="CAWUHD010000065">
    <property type="protein sequence ID" value="CAK7226317.1"/>
    <property type="molecule type" value="Genomic_DNA"/>
</dbReference>
<sequence>MVSLALSAAVVHDAPAPRAIPALQYHQQGNTTASNGSRCLSPDAIQTASILTGQEEGTKGIYDGQSPSKVDNNNFINFCAGQPLTNGRQLSTSSCNGIPMGRLPAKTNLVSSIITSPTWSDSVPAHATFNVTIQTAHLRAGFLVNPLTNYYTAPQDLDENGDVKGHCHITIQVLPRAGSSSHEGRGMVPDAAMFVFFKGVDDPVSADGQLQATVSGGLPAGAYRVCTMIAAQNHQPVAMPVAQRGAQDDCVRFHVV</sequence>
<evidence type="ECO:0000313" key="1">
    <source>
        <dbReference type="EMBL" id="CAK7226317.1"/>
    </source>
</evidence>
<protein>
    <submittedName>
        <fullName evidence="1">Uncharacterized protein</fullName>
    </submittedName>
</protein>
<reference evidence="1 2" key="1">
    <citation type="submission" date="2024-01" db="EMBL/GenBank/DDBJ databases">
        <authorList>
            <person name="Allen C."/>
            <person name="Tagirdzhanova G."/>
        </authorList>
    </citation>
    <scope>NUCLEOTIDE SEQUENCE [LARGE SCALE GENOMIC DNA]</scope>
</reference>
<evidence type="ECO:0000313" key="2">
    <source>
        <dbReference type="Proteomes" id="UP001642482"/>
    </source>
</evidence>
<dbReference type="InterPro" id="IPR053216">
    <property type="entry name" value="Appressorial_penetr-assoc"/>
</dbReference>
<dbReference type="PANTHER" id="PTHR34587:SF2">
    <property type="entry name" value="G-PROTEIN COUPLED RECEPTORS FAMILY 1 PROFILE DOMAIN-CONTAINING PROTEIN"/>
    <property type="match status" value="1"/>
</dbReference>